<keyword evidence="3" id="KW-1185">Reference proteome</keyword>
<name>A0A0C2JAN6_THEKT</name>
<gene>
    <name evidence="2" type="ORF">RF11_07431</name>
</gene>
<reference evidence="2 3" key="1">
    <citation type="journal article" date="2014" name="Genome Biol. Evol.">
        <title>The genome of the myxosporean Thelohanellus kitauei shows adaptations to nutrient acquisition within its fish host.</title>
        <authorList>
            <person name="Yang Y."/>
            <person name="Xiong J."/>
            <person name="Zhou Z."/>
            <person name="Huo F."/>
            <person name="Miao W."/>
            <person name="Ran C."/>
            <person name="Liu Y."/>
            <person name="Zhang J."/>
            <person name="Feng J."/>
            <person name="Wang M."/>
            <person name="Wang M."/>
            <person name="Wang L."/>
            <person name="Yao B."/>
        </authorList>
    </citation>
    <scope>NUCLEOTIDE SEQUENCE [LARGE SCALE GENOMIC DNA]</scope>
    <source>
        <strain evidence="2">Wuqing</strain>
    </source>
</reference>
<protein>
    <submittedName>
        <fullName evidence="2">Uncharacterized protein</fullName>
    </submittedName>
</protein>
<dbReference type="Gene3D" id="3.30.497.10">
    <property type="entry name" value="Antithrombin, subunit I, domain 2"/>
    <property type="match status" value="1"/>
</dbReference>
<evidence type="ECO:0000256" key="1">
    <source>
        <dbReference type="SAM" id="Phobius"/>
    </source>
</evidence>
<dbReference type="InterPro" id="IPR042178">
    <property type="entry name" value="Serpin_sf_1"/>
</dbReference>
<evidence type="ECO:0000313" key="3">
    <source>
        <dbReference type="Proteomes" id="UP000031668"/>
    </source>
</evidence>
<comment type="caution">
    <text evidence="2">The sequence shown here is derived from an EMBL/GenBank/DDBJ whole genome shotgun (WGS) entry which is preliminary data.</text>
</comment>
<keyword evidence="1" id="KW-1133">Transmembrane helix</keyword>
<dbReference type="InterPro" id="IPR036186">
    <property type="entry name" value="Serpin_sf"/>
</dbReference>
<dbReference type="EMBL" id="JWZT01000170">
    <property type="protein sequence ID" value="KII74919.1"/>
    <property type="molecule type" value="Genomic_DNA"/>
</dbReference>
<dbReference type="SUPFAM" id="SSF56574">
    <property type="entry name" value="Serpins"/>
    <property type="match status" value="1"/>
</dbReference>
<sequence length="107" mass="12084">MSVEGVNRFTASLLNQFSTYQNGTGNVAVCGVSLYIMMGAINFGLDGQSYDQLSRFLGERFEELYGSDTWIDSITTQKWTNLVQLTAQFYRMNSALFCTCAIYAWIQ</sequence>
<feature type="transmembrane region" description="Helical" evidence="1">
    <location>
        <begin position="23"/>
        <end position="45"/>
    </location>
</feature>
<keyword evidence="1" id="KW-0812">Transmembrane</keyword>
<accession>A0A0C2JAN6</accession>
<organism evidence="2 3">
    <name type="scientific">Thelohanellus kitauei</name>
    <name type="common">Myxosporean</name>
    <dbReference type="NCBI Taxonomy" id="669202"/>
    <lineage>
        <taxon>Eukaryota</taxon>
        <taxon>Metazoa</taxon>
        <taxon>Cnidaria</taxon>
        <taxon>Myxozoa</taxon>
        <taxon>Myxosporea</taxon>
        <taxon>Bivalvulida</taxon>
        <taxon>Platysporina</taxon>
        <taxon>Myxobolidae</taxon>
        <taxon>Thelohanellus</taxon>
    </lineage>
</organism>
<keyword evidence="1" id="KW-0472">Membrane</keyword>
<proteinExistence type="predicted"/>
<dbReference type="Proteomes" id="UP000031668">
    <property type="component" value="Unassembled WGS sequence"/>
</dbReference>
<evidence type="ECO:0000313" key="2">
    <source>
        <dbReference type="EMBL" id="KII74919.1"/>
    </source>
</evidence>
<dbReference type="AlphaFoldDB" id="A0A0C2JAN6"/>